<gene>
    <name evidence="4" type="ORF">SAMN02745243_02501</name>
</gene>
<evidence type="ECO:0000256" key="1">
    <source>
        <dbReference type="ARBA" id="ARBA00038473"/>
    </source>
</evidence>
<dbReference type="EMBL" id="FQZY01000036">
    <property type="protein sequence ID" value="SHK22602.1"/>
    <property type="molecule type" value="Genomic_DNA"/>
</dbReference>
<dbReference type="SUPFAM" id="SSF56601">
    <property type="entry name" value="beta-lactamase/transpeptidase-like"/>
    <property type="match status" value="1"/>
</dbReference>
<evidence type="ECO:0000259" key="3">
    <source>
        <dbReference type="Pfam" id="PF00144"/>
    </source>
</evidence>
<keyword evidence="2" id="KW-1133">Transmembrane helix</keyword>
<keyword evidence="5" id="KW-1185">Reference proteome</keyword>
<dbReference type="RefSeq" id="WP_073110946.1">
    <property type="nucleotide sequence ID" value="NZ_FQZY01000036.1"/>
</dbReference>
<dbReference type="PANTHER" id="PTHR22935:SF95">
    <property type="entry name" value="BETA-LACTAMASE-LIKE 1-RELATED"/>
    <property type="match status" value="1"/>
</dbReference>
<keyword evidence="2" id="KW-0812">Transmembrane</keyword>
<evidence type="ECO:0000313" key="5">
    <source>
        <dbReference type="Proteomes" id="UP000184301"/>
    </source>
</evidence>
<proteinExistence type="inferred from homology"/>
<dbReference type="Gene3D" id="3.40.710.10">
    <property type="entry name" value="DD-peptidase/beta-lactamase superfamily"/>
    <property type="match status" value="1"/>
</dbReference>
<sequence>METTISKEKAKEIDDLIKKTFQSIPIDHLSITITDQEDELFSMNYGAGITGSSSFVLGSTSKAFTAVAMFKLLGKFSISIDTPICHYLPEINCTDEITIRDLLNHTSGIGTYETIDNLKFSGKYGAFEYSNANYNLIGSVIEVITGNTFSNYVETQIFTPLKMKQSFAFSDSAKSKVMQGYKAYFGFSLPYDTKVPNEYSWIQEPSGYLCSSTADMGKFLRYMMKYSYEGNQLSKIVKENGVSVKNSPAIEDIYINNDGIYSAGWINKTINNVDILYHTGKLSNFCSFSALIPDKHLGISITCNFGDFLVGTNQIEKLYEGITSILINKDIANYINPYDYFIRHSVINSILLILLMLCSLPFILYYCNCSEPPWGTN</sequence>
<keyword evidence="2" id="KW-0472">Membrane</keyword>
<comment type="similarity">
    <text evidence="1">Belongs to the beta-lactamase family.</text>
</comment>
<dbReference type="InterPro" id="IPR001466">
    <property type="entry name" value="Beta-lactam-related"/>
</dbReference>
<dbReference type="InterPro" id="IPR012338">
    <property type="entry name" value="Beta-lactam/transpept-like"/>
</dbReference>
<accession>A0A1M6QQP0</accession>
<evidence type="ECO:0000256" key="2">
    <source>
        <dbReference type="SAM" id="Phobius"/>
    </source>
</evidence>
<dbReference type="PANTHER" id="PTHR22935">
    <property type="entry name" value="PENICILLIN-BINDING PROTEIN"/>
    <property type="match status" value="1"/>
</dbReference>
<dbReference type="Proteomes" id="UP000184301">
    <property type="component" value="Unassembled WGS sequence"/>
</dbReference>
<organism evidence="4 5">
    <name type="scientific">Hespellia stercorisuis DSM 15480</name>
    <dbReference type="NCBI Taxonomy" id="1121950"/>
    <lineage>
        <taxon>Bacteria</taxon>
        <taxon>Bacillati</taxon>
        <taxon>Bacillota</taxon>
        <taxon>Clostridia</taxon>
        <taxon>Lachnospirales</taxon>
        <taxon>Lachnospiraceae</taxon>
        <taxon>Hespellia</taxon>
    </lineage>
</organism>
<dbReference type="AlphaFoldDB" id="A0A1M6QQP0"/>
<dbReference type="OrthoDB" id="9797709at2"/>
<dbReference type="InterPro" id="IPR051478">
    <property type="entry name" value="Beta-lactamase-like_AB/R"/>
</dbReference>
<evidence type="ECO:0000313" key="4">
    <source>
        <dbReference type="EMBL" id="SHK22602.1"/>
    </source>
</evidence>
<feature type="transmembrane region" description="Helical" evidence="2">
    <location>
        <begin position="346"/>
        <end position="367"/>
    </location>
</feature>
<protein>
    <submittedName>
        <fullName evidence="4">CubicO group peptidase, beta-lactamase class C family</fullName>
    </submittedName>
</protein>
<dbReference type="Pfam" id="PF00144">
    <property type="entry name" value="Beta-lactamase"/>
    <property type="match status" value="1"/>
</dbReference>
<feature type="domain" description="Beta-lactamase-related" evidence="3">
    <location>
        <begin position="43"/>
        <end position="304"/>
    </location>
</feature>
<reference evidence="4 5" key="1">
    <citation type="submission" date="2016-11" db="EMBL/GenBank/DDBJ databases">
        <authorList>
            <person name="Jaros S."/>
            <person name="Januszkiewicz K."/>
            <person name="Wedrychowicz H."/>
        </authorList>
    </citation>
    <scope>NUCLEOTIDE SEQUENCE [LARGE SCALE GENOMIC DNA]</scope>
    <source>
        <strain evidence="4 5">DSM 15480</strain>
    </source>
</reference>
<dbReference type="STRING" id="1121950.SAMN02745243_02501"/>
<name>A0A1M6QQP0_9FIRM</name>